<dbReference type="Proteomes" id="UP001396334">
    <property type="component" value="Unassembled WGS sequence"/>
</dbReference>
<accession>A0ABR2TUU1</accession>
<gene>
    <name evidence="2" type="ORF">V6N11_016262</name>
</gene>
<reference evidence="2 3" key="1">
    <citation type="journal article" date="2024" name="G3 (Bethesda)">
        <title>Genome assembly of Hibiscus sabdariffa L. provides insights into metabolisms of medicinal natural products.</title>
        <authorList>
            <person name="Kim T."/>
        </authorList>
    </citation>
    <scope>NUCLEOTIDE SEQUENCE [LARGE SCALE GENOMIC DNA]</scope>
    <source>
        <strain evidence="2">TK-2024</strain>
        <tissue evidence="2">Old leaves</tissue>
    </source>
</reference>
<feature type="compositionally biased region" description="Basic and acidic residues" evidence="1">
    <location>
        <begin position="61"/>
        <end position="77"/>
    </location>
</feature>
<feature type="region of interest" description="Disordered" evidence="1">
    <location>
        <begin position="57"/>
        <end position="92"/>
    </location>
</feature>
<proteinExistence type="predicted"/>
<organism evidence="2 3">
    <name type="scientific">Hibiscus sabdariffa</name>
    <name type="common">roselle</name>
    <dbReference type="NCBI Taxonomy" id="183260"/>
    <lineage>
        <taxon>Eukaryota</taxon>
        <taxon>Viridiplantae</taxon>
        <taxon>Streptophyta</taxon>
        <taxon>Embryophyta</taxon>
        <taxon>Tracheophyta</taxon>
        <taxon>Spermatophyta</taxon>
        <taxon>Magnoliopsida</taxon>
        <taxon>eudicotyledons</taxon>
        <taxon>Gunneridae</taxon>
        <taxon>Pentapetalae</taxon>
        <taxon>rosids</taxon>
        <taxon>malvids</taxon>
        <taxon>Malvales</taxon>
        <taxon>Malvaceae</taxon>
        <taxon>Malvoideae</taxon>
        <taxon>Hibiscus</taxon>
    </lineage>
</organism>
<protein>
    <submittedName>
        <fullName evidence="2">Uncharacterized protein</fullName>
    </submittedName>
</protein>
<evidence type="ECO:0000313" key="2">
    <source>
        <dbReference type="EMBL" id="KAK9041147.1"/>
    </source>
</evidence>
<dbReference type="EMBL" id="JBBPBN010000004">
    <property type="protein sequence ID" value="KAK9041147.1"/>
    <property type="molecule type" value="Genomic_DNA"/>
</dbReference>
<name>A0ABR2TUU1_9ROSI</name>
<evidence type="ECO:0000313" key="3">
    <source>
        <dbReference type="Proteomes" id="UP001396334"/>
    </source>
</evidence>
<keyword evidence="3" id="KW-1185">Reference proteome</keyword>
<comment type="caution">
    <text evidence="2">The sequence shown here is derived from an EMBL/GenBank/DDBJ whole genome shotgun (WGS) entry which is preliminary data.</text>
</comment>
<evidence type="ECO:0000256" key="1">
    <source>
        <dbReference type="SAM" id="MobiDB-lite"/>
    </source>
</evidence>
<sequence>MQNRMKEKPNPTSAEPTLNTAYWPTIQTTAPMAVSRGLMAFCFITLVVCCSLVKSSNASPDKVEGCRHQGQDHHGHENQQCQDTPEDEDDFDDTFKIVDNVKITI</sequence>